<dbReference type="Gramene" id="OB07G24390.1">
    <property type="protein sequence ID" value="OB07G24390.1"/>
    <property type="gene ID" value="OB07G24390"/>
</dbReference>
<sequence>SRRHPSSTTGATRPGGRPYSTVAAAASRAPERVRGDGVRVVGGERARPGGDPRGVRGGVGAGGDGPHVDLRLRLRQLQRQRRRRRLPLRRRRRDDRDRAGGGQPHRDRHLQVPVMDCLPILPGQSL</sequence>
<name>J3MM07_ORYBR</name>
<feature type="region of interest" description="Disordered" evidence="1">
    <location>
        <begin position="1"/>
        <end position="113"/>
    </location>
</feature>
<dbReference type="Proteomes" id="UP000006038">
    <property type="component" value="Chromosome 7"/>
</dbReference>
<feature type="compositionally biased region" description="Basic and acidic residues" evidence="1">
    <location>
        <begin position="29"/>
        <end position="54"/>
    </location>
</feature>
<feature type="compositionally biased region" description="Gly residues" evidence="1">
    <location>
        <begin position="55"/>
        <end position="65"/>
    </location>
</feature>
<feature type="compositionally biased region" description="Basic residues" evidence="1">
    <location>
        <begin position="73"/>
        <end position="93"/>
    </location>
</feature>
<reference evidence="2" key="1">
    <citation type="journal article" date="2013" name="Nat. Commun.">
        <title>Whole-genome sequencing of Oryza brachyantha reveals mechanisms underlying Oryza genome evolution.</title>
        <authorList>
            <person name="Chen J."/>
            <person name="Huang Q."/>
            <person name="Gao D."/>
            <person name="Wang J."/>
            <person name="Lang Y."/>
            <person name="Liu T."/>
            <person name="Li B."/>
            <person name="Bai Z."/>
            <person name="Luis Goicoechea J."/>
            <person name="Liang C."/>
            <person name="Chen C."/>
            <person name="Zhang W."/>
            <person name="Sun S."/>
            <person name="Liao Y."/>
            <person name="Zhang X."/>
            <person name="Yang L."/>
            <person name="Song C."/>
            <person name="Wang M."/>
            <person name="Shi J."/>
            <person name="Liu G."/>
            <person name="Liu J."/>
            <person name="Zhou H."/>
            <person name="Zhou W."/>
            <person name="Yu Q."/>
            <person name="An N."/>
            <person name="Chen Y."/>
            <person name="Cai Q."/>
            <person name="Wang B."/>
            <person name="Liu B."/>
            <person name="Min J."/>
            <person name="Huang Y."/>
            <person name="Wu H."/>
            <person name="Li Z."/>
            <person name="Zhang Y."/>
            <person name="Yin Y."/>
            <person name="Song W."/>
            <person name="Jiang J."/>
            <person name="Jackson S.A."/>
            <person name="Wing R.A."/>
            <person name="Wang J."/>
            <person name="Chen M."/>
        </authorList>
    </citation>
    <scope>NUCLEOTIDE SEQUENCE [LARGE SCALE GENOMIC DNA]</scope>
    <source>
        <strain evidence="2">cv. IRGC 101232</strain>
    </source>
</reference>
<dbReference type="HOGENOM" id="CLU_1987309_0_0_1"/>
<proteinExistence type="predicted"/>
<feature type="compositionally biased region" description="Polar residues" evidence="1">
    <location>
        <begin position="1"/>
        <end position="11"/>
    </location>
</feature>
<organism evidence="2">
    <name type="scientific">Oryza brachyantha</name>
    <name type="common">malo sina</name>
    <dbReference type="NCBI Taxonomy" id="4533"/>
    <lineage>
        <taxon>Eukaryota</taxon>
        <taxon>Viridiplantae</taxon>
        <taxon>Streptophyta</taxon>
        <taxon>Embryophyta</taxon>
        <taxon>Tracheophyta</taxon>
        <taxon>Spermatophyta</taxon>
        <taxon>Magnoliopsida</taxon>
        <taxon>Liliopsida</taxon>
        <taxon>Poales</taxon>
        <taxon>Poaceae</taxon>
        <taxon>BOP clade</taxon>
        <taxon>Oryzoideae</taxon>
        <taxon>Oryzeae</taxon>
        <taxon>Oryzinae</taxon>
        <taxon>Oryza</taxon>
    </lineage>
</organism>
<protein>
    <submittedName>
        <fullName evidence="2">Uncharacterized protein</fullName>
    </submittedName>
</protein>
<evidence type="ECO:0000313" key="3">
    <source>
        <dbReference type="Proteomes" id="UP000006038"/>
    </source>
</evidence>
<accession>J3MM07</accession>
<evidence type="ECO:0000256" key="1">
    <source>
        <dbReference type="SAM" id="MobiDB-lite"/>
    </source>
</evidence>
<keyword evidence="3" id="KW-1185">Reference proteome</keyword>
<dbReference type="AlphaFoldDB" id="J3MM07"/>
<reference evidence="2" key="2">
    <citation type="submission" date="2013-04" db="UniProtKB">
        <authorList>
            <consortium name="EnsemblPlants"/>
        </authorList>
    </citation>
    <scope>IDENTIFICATION</scope>
</reference>
<dbReference type="EnsemblPlants" id="OB07G24390.1">
    <property type="protein sequence ID" value="OB07G24390.1"/>
    <property type="gene ID" value="OB07G24390"/>
</dbReference>
<evidence type="ECO:0000313" key="2">
    <source>
        <dbReference type="EnsemblPlants" id="OB07G24390.1"/>
    </source>
</evidence>